<keyword evidence="3" id="KW-1185">Reference proteome</keyword>
<dbReference type="PROSITE" id="PS51257">
    <property type="entry name" value="PROKAR_LIPOPROTEIN"/>
    <property type="match status" value="1"/>
</dbReference>
<proteinExistence type="predicted"/>
<dbReference type="AlphaFoldDB" id="A0A314KLY8"/>
<accession>A0A314KLY8</accession>
<dbReference type="Gramene" id="OIT30313">
    <property type="protein sequence ID" value="OIT30313"/>
    <property type="gene ID" value="A4A49_52915"/>
</dbReference>
<name>A0A314KLY8_NICAT</name>
<dbReference type="SMR" id="A0A314KLY8"/>
<dbReference type="GO" id="GO:0003723">
    <property type="term" value="F:RNA binding"/>
    <property type="evidence" value="ECO:0007669"/>
    <property type="project" value="InterPro"/>
</dbReference>
<organism evidence="2 3">
    <name type="scientific">Nicotiana attenuata</name>
    <name type="common">Coyote tobacco</name>
    <dbReference type="NCBI Taxonomy" id="49451"/>
    <lineage>
        <taxon>Eukaryota</taxon>
        <taxon>Viridiplantae</taxon>
        <taxon>Streptophyta</taxon>
        <taxon>Embryophyta</taxon>
        <taxon>Tracheophyta</taxon>
        <taxon>Spermatophyta</taxon>
        <taxon>Magnoliopsida</taxon>
        <taxon>eudicotyledons</taxon>
        <taxon>Gunneridae</taxon>
        <taxon>Pentapetalae</taxon>
        <taxon>asterids</taxon>
        <taxon>lamiids</taxon>
        <taxon>Solanales</taxon>
        <taxon>Solanaceae</taxon>
        <taxon>Nicotianoideae</taxon>
        <taxon>Nicotianeae</taxon>
        <taxon>Nicotiana</taxon>
    </lineage>
</organism>
<dbReference type="PANTHER" id="PTHR47926">
    <property type="entry name" value="PENTATRICOPEPTIDE REPEAT-CONTAINING PROTEIN"/>
    <property type="match status" value="1"/>
</dbReference>
<reference evidence="2" key="1">
    <citation type="submission" date="2016-11" db="EMBL/GenBank/DDBJ databases">
        <title>The genome of Nicotiana attenuata.</title>
        <authorList>
            <person name="Xu S."/>
            <person name="Brockmoeller T."/>
            <person name="Gaquerel E."/>
            <person name="Navarro A."/>
            <person name="Kuhl H."/>
            <person name="Gase K."/>
            <person name="Ling Z."/>
            <person name="Zhou W."/>
            <person name="Kreitzer C."/>
            <person name="Stanke M."/>
            <person name="Tang H."/>
            <person name="Lyons E."/>
            <person name="Pandey P."/>
            <person name="Pandey S.P."/>
            <person name="Timmermann B."/>
            <person name="Baldwin I.T."/>
        </authorList>
    </citation>
    <scope>NUCLEOTIDE SEQUENCE [LARGE SCALE GENOMIC DNA]</scope>
    <source>
        <strain evidence="2">UT</strain>
    </source>
</reference>
<dbReference type="Pfam" id="PF01535">
    <property type="entry name" value="PPR"/>
    <property type="match status" value="1"/>
</dbReference>
<protein>
    <submittedName>
        <fullName evidence="2">Pentatricopeptide repeat-containing protein</fullName>
    </submittedName>
</protein>
<evidence type="ECO:0000256" key="1">
    <source>
        <dbReference type="ARBA" id="ARBA00022737"/>
    </source>
</evidence>
<keyword evidence="1" id="KW-0677">Repeat</keyword>
<dbReference type="GO" id="GO:0009451">
    <property type="term" value="P:RNA modification"/>
    <property type="evidence" value="ECO:0007669"/>
    <property type="project" value="InterPro"/>
</dbReference>
<dbReference type="Proteomes" id="UP000187609">
    <property type="component" value="Unassembled WGS sequence"/>
</dbReference>
<evidence type="ECO:0000313" key="3">
    <source>
        <dbReference type="Proteomes" id="UP000187609"/>
    </source>
</evidence>
<dbReference type="Gene3D" id="1.25.40.10">
    <property type="entry name" value="Tetratricopeptide repeat domain"/>
    <property type="match status" value="1"/>
</dbReference>
<dbReference type="InterPro" id="IPR002885">
    <property type="entry name" value="PPR_rpt"/>
</dbReference>
<gene>
    <name evidence="2" type="primary">PCMP-E99_2</name>
    <name evidence="2" type="ORF">A4A49_52915</name>
</gene>
<dbReference type="InterPro" id="IPR046960">
    <property type="entry name" value="PPR_At4g14850-like_plant"/>
</dbReference>
<dbReference type="InterPro" id="IPR011990">
    <property type="entry name" value="TPR-like_helical_dom_sf"/>
</dbReference>
<dbReference type="EMBL" id="MJEQ01001545">
    <property type="protein sequence ID" value="OIT30313.1"/>
    <property type="molecule type" value="Genomic_DNA"/>
</dbReference>
<sequence>MLCSRIEPSTTTIASALAACAQLGSLKVGTSIHGYMLRQRIAIETPAQNSLVTMYSKCGYLKQALVVFDMIKSRDVVSSNAIVAGNAQNGHLAMDLHLFYEMRIAHQRPDSITVRHGFS</sequence>
<comment type="caution">
    <text evidence="2">The sequence shown here is derived from an EMBL/GenBank/DDBJ whole genome shotgun (WGS) entry which is preliminary data.</text>
</comment>
<evidence type="ECO:0000313" key="2">
    <source>
        <dbReference type="EMBL" id="OIT30313.1"/>
    </source>
</evidence>